<proteinExistence type="predicted"/>
<dbReference type="InParanoid" id="A0A259U2N8"/>
<dbReference type="Proteomes" id="UP000216446">
    <property type="component" value="Unassembled WGS sequence"/>
</dbReference>
<gene>
    <name evidence="1" type="ORF">BSZ36_14680</name>
</gene>
<evidence type="ECO:0000313" key="2">
    <source>
        <dbReference type="Proteomes" id="UP000216446"/>
    </source>
</evidence>
<protein>
    <submittedName>
        <fullName evidence="1">Uncharacterized protein</fullName>
    </submittedName>
</protein>
<evidence type="ECO:0000313" key="1">
    <source>
        <dbReference type="EMBL" id="OZC04117.1"/>
    </source>
</evidence>
<comment type="caution">
    <text evidence="1">The sequence shown here is derived from an EMBL/GenBank/DDBJ whole genome shotgun (WGS) entry which is preliminary data.</text>
</comment>
<keyword evidence="2" id="KW-1185">Reference proteome</keyword>
<organism evidence="1 2">
    <name type="scientific">Rubricoccus marinus</name>
    <dbReference type="NCBI Taxonomy" id="716817"/>
    <lineage>
        <taxon>Bacteria</taxon>
        <taxon>Pseudomonadati</taxon>
        <taxon>Rhodothermota</taxon>
        <taxon>Rhodothermia</taxon>
        <taxon>Rhodothermales</taxon>
        <taxon>Rubricoccaceae</taxon>
        <taxon>Rubricoccus</taxon>
    </lineage>
</organism>
<dbReference type="EMBL" id="MQWB01000001">
    <property type="protein sequence ID" value="OZC04117.1"/>
    <property type="molecule type" value="Genomic_DNA"/>
</dbReference>
<dbReference type="AlphaFoldDB" id="A0A259U2N8"/>
<name>A0A259U2N8_9BACT</name>
<accession>A0A259U2N8</accession>
<sequence length="281" mass="29553">MYVGVGARGVVGGTITDFVLPSSASGAIYAPSGEGWVSARAHVQNLLGEQIGPTYEIEGAYAPASGEATIRAGLGVLAESPVIRAIRRGVEDAHPAPPPRLVLTLGADAVPGRGLASAEAHLGLGRALARNEIARQRLDMRDVEAQLGDLDSTSVRSVARDEESLFNILTVTLRDGRTLSLNTRDPFPDCFSCALALRRAGAYPPSPEARGVWLSLSREGTFPLMFPVALDPEAILATWRERGVIDLSLPPDAADRAASGAPLWRDVSLLIGVSGGEWASD</sequence>
<reference evidence="1 2" key="1">
    <citation type="submission" date="2016-11" db="EMBL/GenBank/DDBJ databases">
        <title>Study of marine rhodopsin-containing bacteria.</title>
        <authorList>
            <person name="Yoshizawa S."/>
            <person name="Kumagai Y."/>
            <person name="Kogure K."/>
        </authorList>
    </citation>
    <scope>NUCLEOTIDE SEQUENCE [LARGE SCALE GENOMIC DNA]</scope>
    <source>
        <strain evidence="1 2">SG-29</strain>
    </source>
</reference>